<comment type="caution">
    <text evidence="1">The sequence shown here is derived from an EMBL/GenBank/DDBJ whole genome shotgun (WGS) entry which is preliminary data.</text>
</comment>
<dbReference type="EMBL" id="SRPY01000111">
    <property type="protein sequence ID" value="KAG5928542.1"/>
    <property type="molecule type" value="Genomic_DNA"/>
</dbReference>
<organism evidence="1 2">
    <name type="scientific">Claviceps africana</name>
    <dbReference type="NCBI Taxonomy" id="83212"/>
    <lineage>
        <taxon>Eukaryota</taxon>
        <taxon>Fungi</taxon>
        <taxon>Dikarya</taxon>
        <taxon>Ascomycota</taxon>
        <taxon>Pezizomycotina</taxon>
        <taxon>Sordariomycetes</taxon>
        <taxon>Hypocreomycetidae</taxon>
        <taxon>Hypocreales</taxon>
        <taxon>Clavicipitaceae</taxon>
        <taxon>Claviceps</taxon>
    </lineage>
</organism>
<dbReference type="AlphaFoldDB" id="A0A8K0NN99"/>
<gene>
    <name evidence="1" type="ORF">E4U42_000459</name>
</gene>
<name>A0A8K0NN99_9HYPO</name>
<dbReference type="Proteomes" id="UP000811619">
    <property type="component" value="Unassembled WGS sequence"/>
</dbReference>
<reference evidence="1" key="1">
    <citation type="journal article" date="2020" name="bioRxiv">
        <title>Whole genome comparisons of ergot fungi reveals the divergence and evolution of species within the genus Claviceps are the result of varying mechanisms driving genome evolution and host range expansion.</title>
        <authorList>
            <person name="Wyka S.A."/>
            <person name="Mondo S.J."/>
            <person name="Liu M."/>
            <person name="Dettman J."/>
            <person name="Nalam V."/>
            <person name="Broders K.D."/>
        </authorList>
    </citation>
    <scope>NUCLEOTIDE SEQUENCE</scope>
    <source>
        <strain evidence="1">CCC 489</strain>
    </source>
</reference>
<protein>
    <submittedName>
        <fullName evidence="1">Uncharacterized protein</fullName>
    </submittedName>
</protein>
<sequence>MSRLHLRLRLRLRLRAPRVLGTTETDRQDESEMRAVLVLDELYLYSLLASNHEITQVLEATRNQPALRTTISSEEPPTGMLRFVDIVLNAEGRHVVKRLNNADTHPLHVARF</sequence>
<accession>A0A8K0NN99</accession>
<keyword evidence="2" id="KW-1185">Reference proteome</keyword>
<proteinExistence type="predicted"/>
<evidence type="ECO:0000313" key="2">
    <source>
        <dbReference type="Proteomes" id="UP000811619"/>
    </source>
</evidence>
<evidence type="ECO:0000313" key="1">
    <source>
        <dbReference type="EMBL" id="KAG5928542.1"/>
    </source>
</evidence>